<keyword evidence="1" id="KW-1133">Transmembrane helix</keyword>
<gene>
    <name evidence="2" type="ORF">METZ01_LOCUS209628</name>
</gene>
<organism evidence="2">
    <name type="scientific">marine metagenome</name>
    <dbReference type="NCBI Taxonomy" id="408172"/>
    <lineage>
        <taxon>unclassified sequences</taxon>
        <taxon>metagenomes</taxon>
        <taxon>ecological metagenomes</taxon>
    </lineage>
</organism>
<keyword evidence="1" id="KW-0812">Transmembrane</keyword>
<evidence type="ECO:0000256" key="1">
    <source>
        <dbReference type="SAM" id="Phobius"/>
    </source>
</evidence>
<reference evidence="2" key="1">
    <citation type="submission" date="2018-05" db="EMBL/GenBank/DDBJ databases">
        <authorList>
            <person name="Lanie J.A."/>
            <person name="Ng W.-L."/>
            <person name="Kazmierczak K.M."/>
            <person name="Andrzejewski T.M."/>
            <person name="Davidsen T.M."/>
            <person name="Wayne K.J."/>
            <person name="Tettelin H."/>
            <person name="Glass J.I."/>
            <person name="Rusch D."/>
            <person name="Podicherti R."/>
            <person name="Tsui H.-C.T."/>
            <person name="Winkler M.E."/>
        </authorList>
    </citation>
    <scope>NUCLEOTIDE SEQUENCE</scope>
</reference>
<name>A0A382F329_9ZZZZ</name>
<dbReference type="EMBL" id="UINC01047467">
    <property type="protein sequence ID" value="SVB56774.1"/>
    <property type="molecule type" value="Genomic_DNA"/>
</dbReference>
<dbReference type="AlphaFoldDB" id="A0A382F329"/>
<keyword evidence="1" id="KW-0472">Membrane</keyword>
<evidence type="ECO:0000313" key="2">
    <source>
        <dbReference type="EMBL" id="SVB56774.1"/>
    </source>
</evidence>
<proteinExistence type="predicted"/>
<protein>
    <submittedName>
        <fullName evidence="2">Uncharacterized protein</fullName>
    </submittedName>
</protein>
<sequence length="97" mass="10563">MTTTGYIIVVLLIAGFIAGVPGLIVYQLWARRCSRCGHWRASSPHSGFMDLGPDEDGFNTLECEKCHFQKRKLYAVHRHDGGYLPVAPVDGGDGGDG</sequence>
<accession>A0A382F329</accession>
<feature type="transmembrane region" description="Helical" evidence="1">
    <location>
        <begin position="6"/>
        <end position="29"/>
    </location>
</feature>